<proteinExistence type="predicted"/>
<evidence type="ECO:0000256" key="4">
    <source>
        <dbReference type="PROSITE-ProRule" id="PRU00182"/>
    </source>
</evidence>
<dbReference type="Pfam" id="PF10672">
    <property type="entry name" value="Methyltrans_SAM"/>
    <property type="match status" value="1"/>
</dbReference>
<dbReference type="EMBL" id="CP041186">
    <property type="protein sequence ID" value="QDG50794.1"/>
    <property type="molecule type" value="Genomic_DNA"/>
</dbReference>
<evidence type="ECO:0000256" key="2">
    <source>
        <dbReference type="ARBA" id="ARBA00022679"/>
    </source>
</evidence>
<dbReference type="GO" id="GO:0003723">
    <property type="term" value="F:RNA binding"/>
    <property type="evidence" value="ECO:0007669"/>
    <property type="project" value="UniProtKB-KW"/>
</dbReference>
<evidence type="ECO:0000256" key="3">
    <source>
        <dbReference type="ARBA" id="ARBA00022691"/>
    </source>
</evidence>
<dbReference type="PANTHER" id="PTHR43042">
    <property type="entry name" value="SAM-DEPENDENT METHYLTRANSFERASE"/>
    <property type="match status" value="1"/>
</dbReference>
<dbReference type="OrthoDB" id="9805492at2"/>
<dbReference type="PROSITE" id="PS50889">
    <property type="entry name" value="S4"/>
    <property type="match status" value="1"/>
</dbReference>
<evidence type="ECO:0000259" key="5">
    <source>
        <dbReference type="Pfam" id="PF10672"/>
    </source>
</evidence>
<sequence>MNLTFKVPVEHHPKTLSQLLRRAWLDATEEQLAKAFADGNVRINERLSKNPDKVPSPDEEVTAAVGAGEEPFGLPEAAELARGEGWVVVEKPVGMPGTLDRDDPMNSVLFLADTLGLDRDTFTPVWEMPAEGGGPWLFGDDPQNADELLEAWASGELMITWVVLTPTPGRAQGRIEAAHGIPIDYSATQIREGIAELQLTPMPQQAEFEDAPDPVELVLDALAKAQIPVLGDAQRGGYMIDGGLRLRVTALYQAGSDLAHSWNPDEDWWPTDPVVELPEEEEEEIPRKKSKRRKEEIEELLVSAKTIEVLTRHGHPWVLADRQTGSRGHLAPGSVVQLVGTDGATGPTALVEGTGKLAARVWSSDREAAEYFADEVDMRVDEAFTRRADLLGQTQKTDLFRLIHSEADGLPGLQLDRVGPLLRATLVGATAFGFRERVYQNILDFDPEMMILEVEHLRDIRTEEMPEARVVAKGASYVRPGERVVGVEDGLKYWCEPWEGIDVGFFADQRENRRRLRQMAEEGQKWLNLFCHTGAFTVALCSEGCEVVSNDLSQRYLTWLEENLDLNGLPQSLNRSVADDARAYLKRSDETFDGIIVDPPTAAAGSEGFWSVKKDYEDLLVDCFELLADNGVMLVCRNEKRASDPLEKLVRRAAKRAGRKVTSVEDAPPAPDYPTMEGFPEGDSFEGLWVRV</sequence>
<evidence type="ECO:0000313" key="6">
    <source>
        <dbReference type="EMBL" id="QDG50794.1"/>
    </source>
</evidence>
<dbReference type="Gene3D" id="3.30.750.80">
    <property type="entry name" value="RNA methyltransferase domain (HRMD) like"/>
    <property type="match status" value="1"/>
</dbReference>
<evidence type="ECO:0000256" key="1">
    <source>
        <dbReference type="ARBA" id="ARBA00022603"/>
    </source>
</evidence>
<dbReference type="RefSeq" id="WP_141197286.1">
    <property type="nucleotide sequence ID" value="NZ_CP041186.1"/>
</dbReference>
<dbReference type="AlphaFoldDB" id="A0A4Y6PR40"/>
<accession>A0A4Y6PR40</accession>
<accession>A0A5B8Y246</accession>
<keyword evidence="1 6" id="KW-0489">Methyltransferase</keyword>
<evidence type="ECO:0000313" key="7">
    <source>
        <dbReference type="Proteomes" id="UP000315995"/>
    </source>
</evidence>
<protein>
    <submittedName>
        <fullName evidence="6">Class I SAM-dependent rRNA methyltransferase</fullName>
    </submittedName>
</protein>
<dbReference type="Proteomes" id="UP000315995">
    <property type="component" value="Chromosome"/>
</dbReference>
<dbReference type="PANTHER" id="PTHR43042:SF3">
    <property type="entry name" value="RIBOSOMAL RNA LARGE SUBUNIT METHYLTRANSFERASE YWBD-RELATED"/>
    <property type="match status" value="1"/>
</dbReference>
<name>A0A4Y6PR40_PERCE</name>
<keyword evidence="3" id="KW-0949">S-adenosyl-L-methionine</keyword>
<keyword evidence="2 6" id="KW-0808">Transferase</keyword>
<dbReference type="Gene3D" id="3.40.50.150">
    <property type="entry name" value="Vaccinia Virus protein VP39"/>
    <property type="match status" value="1"/>
</dbReference>
<dbReference type="SUPFAM" id="SSF53335">
    <property type="entry name" value="S-adenosyl-L-methionine-dependent methyltransferases"/>
    <property type="match status" value="1"/>
</dbReference>
<feature type="domain" description="S-adenosylmethionine-dependent methyltransferase" evidence="5">
    <location>
        <begin position="485"/>
        <end position="672"/>
    </location>
</feature>
<dbReference type="InterPro" id="IPR029063">
    <property type="entry name" value="SAM-dependent_MTases_sf"/>
</dbReference>
<organism evidence="6 7">
    <name type="scientific">Persicimonas caeni</name>
    <dbReference type="NCBI Taxonomy" id="2292766"/>
    <lineage>
        <taxon>Bacteria</taxon>
        <taxon>Deltaproteobacteria</taxon>
        <taxon>Bradymonadales</taxon>
        <taxon>Bradymonadaceae</taxon>
        <taxon>Persicimonas</taxon>
    </lineage>
</organism>
<dbReference type="GO" id="GO:0032259">
    <property type="term" value="P:methylation"/>
    <property type="evidence" value="ECO:0007669"/>
    <property type="project" value="UniProtKB-KW"/>
</dbReference>
<dbReference type="CDD" id="cd02440">
    <property type="entry name" value="AdoMet_MTases"/>
    <property type="match status" value="1"/>
</dbReference>
<dbReference type="GO" id="GO:0008168">
    <property type="term" value="F:methyltransferase activity"/>
    <property type="evidence" value="ECO:0007669"/>
    <property type="project" value="UniProtKB-KW"/>
</dbReference>
<keyword evidence="4" id="KW-0694">RNA-binding</keyword>
<gene>
    <name evidence="6" type="ORF">FIV42_08640</name>
</gene>
<keyword evidence="7" id="KW-1185">Reference proteome</keyword>
<reference evidence="6 7" key="1">
    <citation type="submission" date="2019-06" db="EMBL/GenBank/DDBJ databases">
        <title>Persicimonas caeni gen. nov., sp. nov., a predatory bacterium isolated from solar saltern.</title>
        <authorList>
            <person name="Wang S."/>
        </authorList>
    </citation>
    <scope>NUCLEOTIDE SEQUENCE [LARGE SCALE GENOMIC DNA]</scope>
    <source>
        <strain evidence="6 7">YN101</strain>
    </source>
</reference>
<dbReference type="InterPro" id="IPR019614">
    <property type="entry name" value="SAM-dep_methyl-trfase"/>
</dbReference>